<dbReference type="Gene3D" id="2.40.370.10">
    <property type="entry name" value="AttH-like domain"/>
    <property type="match status" value="2"/>
</dbReference>
<dbReference type="RefSeq" id="WP_133608992.1">
    <property type="nucleotide sequence ID" value="NZ_SNXW01000005.1"/>
</dbReference>
<dbReference type="Proteomes" id="UP000294593">
    <property type="component" value="Unassembled WGS sequence"/>
</dbReference>
<dbReference type="AlphaFoldDB" id="A0A4R6RAD6"/>
<dbReference type="Pfam" id="PF17186">
    <property type="entry name" value="Lipocalin_9"/>
    <property type="match status" value="1"/>
</dbReference>
<keyword evidence="3" id="KW-1185">Reference proteome</keyword>
<name>A0A4R6RAD6_9BURK</name>
<sequence>MAPTRRAALQTLAAGLTWHAHGAHALSPMRALPPVLHPGEPLRFPQDFGAHPAFRTEWWYLTGSLWPQNGSARDAATSGAHRPAPLGFQITFFRSRVDAAADSRSAFAARQLVFAHAALTDVAAARLVHDQRIGRTGFGLVEAREGDTHVVLRDWTLQRSGPAERSTYASRVTARDFTLDLRFTQTQALLLQGDAGFSQKGPRIEQASRYYSHPQLQVSGQLTRAGRTQAVSGRAWMDHEWSESLLDADAVGWDWIGMNLDDGGALTAFRLRRADGSTLWAGGSLRAPGQPARKLSPDEVRFTPLRHWTSPATRARYPVAWQVDVAGQRFTVEARTDAQELDSRGSTGSVYWEGLSTLRDARGQPVGSGYLEMTGYSGALRL</sequence>
<organism evidence="2 3">
    <name type="scientific">Aquabacterium commune</name>
    <dbReference type="NCBI Taxonomy" id="70586"/>
    <lineage>
        <taxon>Bacteria</taxon>
        <taxon>Pseudomonadati</taxon>
        <taxon>Pseudomonadota</taxon>
        <taxon>Betaproteobacteria</taxon>
        <taxon>Burkholderiales</taxon>
        <taxon>Aquabacterium</taxon>
    </lineage>
</organism>
<dbReference type="Pfam" id="PF07143">
    <property type="entry name" value="CrtC"/>
    <property type="match status" value="1"/>
</dbReference>
<dbReference type="GO" id="GO:0016787">
    <property type="term" value="F:hydrolase activity"/>
    <property type="evidence" value="ECO:0007669"/>
    <property type="project" value="UniProtKB-KW"/>
</dbReference>
<dbReference type="EMBL" id="SNXW01000005">
    <property type="protein sequence ID" value="TDP82979.1"/>
    <property type="molecule type" value="Genomic_DNA"/>
</dbReference>
<gene>
    <name evidence="2" type="ORF">EV672_105166</name>
</gene>
<dbReference type="PANTHER" id="PTHR38591:SF1">
    <property type="entry name" value="BLL1000 PROTEIN"/>
    <property type="match status" value="1"/>
</dbReference>
<evidence type="ECO:0000313" key="3">
    <source>
        <dbReference type="Proteomes" id="UP000294593"/>
    </source>
</evidence>
<proteinExistence type="predicted"/>
<dbReference type="OrthoDB" id="9770826at2"/>
<evidence type="ECO:0000313" key="2">
    <source>
        <dbReference type="EMBL" id="TDP82979.1"/>
    </source>
</evidence>
<protein>
    <submittedName>
        <fullName evidence="2">Putative secreted hydrolase</fullName>
    </submittedName>
</protein>
<dbReference type="PANTHER" id="PTHR38591">
    <property type="entry name" value="HYDROLASE"/>
    <property type="match status" value="1"/>
</dbReference>
<evidence type="ECO:0000259" key="1">
    <source>
        <dbReference type="Pfam" id="PF07143"/>
    </source>
</evidence>
<feature type="domain" description="AttH" evidence="1">
    <location>
        <begin position="56"/>
        <end position="243"/>
    </location>
</feature>
<dbReference type="InterPro" id="IPR023374">
    <property type="entry name" value="AttH-like_dom_sf"/>
</dbReference>
<accession>A0A4R6RAD6</accession>
<dbReference type="InterPro" id="IPR010791">
    <property type="entry name" value="AttH_dom"/>
</dbReference>
<keyword evidence="2" id="KW-0378">Hydrolase</keyword>
<dbReference type="SUPFAM" id="SSF159245">
    <property type="entry name" value="AttH-like"/>
    <property type="match status" value="1"/>
</dbReference>
<reference evidence="2 3" key="1">
    <citation type="submission" date="2019-03" db="EMBL/GenBank/DDBJ databases">
        <title>Genomic Encyclopedia of Type Strains, Phase IV (KMG-IV): sequencing the most valuable type-strain genomes for metagenomic binning, comparative biology and taxonomic classification.</title>
        <authorList>
            <person name="Goeker M."/>
        </authorList>
    </citation>
    <scope>NUCLEOTIDE SEQUENCE [LARGE SCALE GENOMIC DNA]</scope>
    <source>
        <strain evidence="2 3">DSM 11901</strain>
    </source>
</reference>
<comment type="caution">
    <text evidence="2">The sequence shown here is derived from an EMBL/GenBank/DDBJ whole genome shotgun (WGS) entry which is preliminary data.</text>
</comment>